<comment type="function">
    <text evidence="8">Possesses 5'-&gt;3' exoribonuclease activity. May promote termination of transcription by RNA polymerase II.</text>
</comment>
<evidence type="ECO:0000256" key="4">
    <source>
        <dbReference type="ARBA" id="ARBA00022722"/>
    </source>
</evidence>
<evidence type="ECO:0000259" key="11">
    <source>
        <dbReference type="Pfam" id="PF17846"/>
    </source>
</evidence>
<evidence type="ECO:0000256" key="5">
    <source>
        <dbReference type="ARBA" id="ARBA00022801"/>
    </source>
</evidence>
<feature type="region of interest" description="Disordered" evidence="9">
    <location>
        <begin position="839"/>
        <end position="970"/>
    </location>
</feature>
<dbReference type="CDD" id="cd18673">
    <property type="entry name" value="PIN_XRN1-2-like"/>
    <property type="match status" value="1"/>
</dbReference>
<feature type="compositionally biased region" description="Acidic residues" evidence="9">
    <location>
        <begin position="481"/>
        <end position="490"/>
    </location>
</feature>
<evidence type="ECO:0000256" key="8">
    <source>
        <dbReference type="PIRNR" id="PIRNR037239"/>
    </source>
</evidence>
<dbReference type="EMBL" id="NJHN03000096">
    <property type="protein sequence ID" value="KAH9415460.1"/>
    <property type="molecule type" value="Genomic_DNA"/>
</dbReference>
<evidence type="ECO:0000313" key="13">
    <source>
        <dbReference type="Proteomes" id="UP000887458"/>
    </source>
</evidence>
<comment type="subcellular location">
    <subcellularLocation>
        <location evidence="1">Nucleus</location>
    </subcellularLocation>
</comment>
<dbReference type="Gene3D" id="3.40.50.12390">
    <property type="match status" value="2"/>
</dbReference>
<proteinExistence type="inferred from homology"/>
<gene>
    <name evidence="12" type="primary">XRN2</name>
    <name evidence="12" type="ORF">DERP_010316</name>
</gene>
<dbReference type="InterPro" id="IPR004859">
    <property type="entry name" value="Xrn1_N"/>
</dbReference>
<dbReference type="InterPro" id="IPR041412">
    <property type="entry name" value="Xrn1_helical"/>
</dbReference>
<feature type="region of interest" description="Disordered" evidence="9">
    <location>
        <begin position="444"/>
        <end position="490"/>
    </location>
</feature>
<dbReference type="InterPro" id="IPR017151">
    <property type="entry name" value="Xrn2/3/4"/>
</dbReference>
<dbReference type="Proteomes" id="UP000887458">
    <property type="component" value="Unassembled WGS sequence"/>
</dbReference>
<evidence type="ECO:0000256" key="7">
    <source>
        <dbReference type="ARBA" id="ARBA00023242"/>
    </source>
</evidence>
<dbReference type="EC" id="3.1.13.-" evidence="8"/>
<evidence type="ECO:0000256" key="2">
    <source>
        <dbReference type="ARBA" id="ARBA00006994"/>
    </source>
</evidence>
<comment type="caution">
    <text evidence="12">The sequence shown here is derived from an EMBL/GenBank/DDBJ whole genome shotgun (WGS) entry which is preliminary data.</text>
</comment>
<reference evidence="12 13" key="1">
    <citation type="journal article" date="2018" name="J. Allergy Clin. Immunol.">
        <title>High-quality assembly of Dermatophagoides pteronyssinus genome and transcriptome reveals a wide range of novel allergens.</title>
        <authorList>
            <person name="Liu X.Y."/>
            <person name="Yang K.Y."/>
            <person name="Wang M.Q."/>
            <person name="Kwok J.S."/>
            <person name="Zeng X."/>
            <person name="Yang Z."/>
            <person name="Xiao X.J."/>
            <person name="Lau C.P."/>
            <person name="Li Y."/>
            <person name="Huang Z.M."/>
            <person name="Ba J.G."/>
            <person name="Yim A.K."/>
            <person name="Ouyang C.Y."/>
            <person name="Ngai S.M."/>
            <person name="Chan T.F."/>
            <person name="Leung E.L."/>
            <person name="Liu L."/>
            <person name="Liu Z.G."/>
            <person name="Tsui S.K."/>
        </authorList>
    </citation>
    <scope>NUCLEOTIDE SEQUENCE [LARGE SCALE GENOMIC DNA]</scope>
    <source>
        <strain evidence="12">Derp</strain>
    </source>
</reference>
<keyword evidence="13" id="KW-1185">Reference proteome</keyword>
<dbReference type="Pfam" id="PF17846">
    <property type="entry name" value="XRN_M"/>
    <property type="match status" value="1"/>
</dbReference>
<organism evidence="12 13">
    <name type="scientific">Dermatophagoides pteronyssinus</name>
    <name type="common">European house dust mite</name>
    <dbReference type="NCBI Taxonomy" id="6956"/>
    <lineage>
        <taxon>Eukaryota</taxon>
        <taxon>Metazoa</taxon>
        <taxon>Ecdysozoa</taxon>
        <taxon>Arthropoda</taxon>
        <taxon>Chelicerata</taxon>
        <taxon>Arachnida</taxon>
        <taxon>Acari</taxon>
        <taxon>Acariformes</taxon>
        <taxon>Sarcoptiformes</taxon>
        <taxon>Astigmata</taxon>
        <taxon>Psoroptidia</taxon>
        <taxon>Analgoidea</taxon>
        <taxon>Pyroglyphidae</taxon>
        <taxon>Dermatophagoidinae</taxon>
        <taxon>Dermatophagoides</taxon>
    </lineage>
</organism>
<dbReference type="InterPro" id="IPR027073">
    <property type="entry name" value="5_3_exoribonuclease"/>
</dbReference>
<evidence type="ECO:0000256" key="3">
    <source>
        <dbReference type="ARBA" id="ARBA00022664"/>
    </source>
</evidence>
<evidence type="ECO:0000256" key="6">
    <source>
        <dbReference type="ARBA" id="ARBA00022839"/>
    </source>
</evidence>
<feature type="domain" description="Xrn1 N-terminal" evidence="10">
    <location>
        <begin position="1"/>
        <end position="243"/>
    </location>
</feature>
<evidence type="ECO:0000259" key="10">
    <source>
        <dbReference type="Pfam" id="PF03159"/>
    </source>
</evidence>
<dbReference type="Pfam" id="PF03159">
    <property type="entry name" value="XRN_N"/>
    <property type="match status" value="1"/>
</dbReference>
<sequence length="970" mass="113942">MGVPAFFRWLSKKYPSIVVHCDDGVKGEYHFDNLYLDMNGIIHPCSHPENKPPPANEEEMFLAIFEYVENIMKIVRPKKLVYMAVDGVAPRAKMNQQRSRRFRAAQESYEKLIQIQKVKDDLLARGIEVPEKEDSAHFDSNVITPGTDFMINLSEALRSWINRKLSEDYDDQHSIWPKDLMIILSDSSVPGEGEHKIMDYIRRQKADKNFDANLSHCLYGADADLIMLGLATHEPNFTILREEFKPNQPRPCDLCGQLGHELKDCTGQPKPEEEQIRPADTEFIYIRLNVLREYLEKECKSNTSVQLNFERFIDDYVFLCFFVGNDFLPHLPSLEIRENAIDRLIKIYKYVMEAYPDAQDMYLTKNGHVNKHRVQFVLQELGEYEDEIFKQRQQNEQNFKERNKRRKLMQAEQDLRWLKPEAVGQSERPEVFNNPREEAHKVRMAYKDQGSNSAKDKLEKMLIKPNDNSGESSLKRKREDSDNDDSEPEDLVQLYNDGWKERYYKHKFGVELVDRISKQVADEYFRGLCWVMLYYYQGCPDWKWFFPFHYACFASDFKNIEQIDIKFDRMAKPFKPLEQLMSVFPAASSKSLPPTWRELMSRNDSPIIDFYPTTFKIDLNGKKAAWMGVALLPFIDEERLFAALKTVYNDLTDSEKRRNCHGSHLIFTSKKHSILSDNIRNAIENGTSIENNDTDDDVNKNNEQKAIPAAESEPNLISGSLRKSSNYSMTYSKTLCCEFYDPTYSKEFIFPAVMLKNARKPDTVLRPQDLDRFERYRPIIGMNRRSDRANLAGSGHRMIERLVQKEHGGEQYRNEQYHNQYGYQNYRHQQYNMQQYSTENRYYPDNNNNRYNRQQQDSNRYSGYNNHNNHHSNPSRQQSNYSSSSYYSQQQQQPSQQNQYSTGSYYQQQQQSSSSNYNSRYSTAPPPPQPQASGFSSYYTSDYVNHHQQPQQQHQQRRGGYGNSSNRSYR</sequence>
<keyword evidence="7" id="KW-0539">Nucleus</keyword>
<keyword evidence="5 8" id="KW-0378">Hydrolase</keyword>
<dbReference type="PANTHER" id="PTHR12341">
    <property type="entry name" value="5'-&gt;3' EXORIBONUCLEASE"/>
    <property type="match status" value="1"/>
</dbReference>
<dbReference type="Gene3D" id="1.25.40.1050">
    <property type="match status" value="1"/>
</dbReference>
<name>A0ABQ8IYR9_DERPT</name>
<evidence type="ECO:0000256" key="1">
    <source>
        <dbReference type="ARBA" id="ARBA00004123"/>
    </source>
</evidence>
<keyword evidence="4 8" id="KW-0540">Nuclease</keyword>
<keyword evidence="6 8" id="KW-0269">Exonuclease</keyword>
<protein>
    <recommendedName>
        <fullName evidence="8">5'-3' exoribonuclease</fullName>
        <ecNumber evidence="8">3.1.13.-</ecNumber>
    </recommendedName>
</protein>
<feature type="compositionally biased region" description="Polar residues" evidence="9">
    <location>
        <begin position="933"/>
        <end position="943"/>
    </location>
</feature>
<reference evidence="12 13" key="2">
    <citation type="journal article" date="2022" name="Mol. Biol. Evol.">
        <title>Comparative Genomics Reveals Insights into the Divergent Evolution of Astigmatic Mites and Household Pest Adaptations.</title>
        <authorList>
            <person name="Xiong Q."/>
            <person name="Wan A.T."/>
            <person name="Liu X."/>
            <person name="Fung C.S."/>
            <person name="Xiao X."/>
            <person name="Malainual N."/>
            <person name="Hou J."/>
            <person name="Wang L."/>
            <person name="Wang M."/>
            <person name="Yang K.Y."/>
            <person name="Cui Y."/>
            <person name="Leung E.L."/>
            <person name="Nong W."/>
            <person name="Shin S.K."/>
            <person name="Au S.W."/>
            <person name="Jeong K.Y."/>
            <person name="Chew F.T."/>
            <person name="Hui J.H."/>
            <person name="Leung T.F."/>
            <person name="Tungtrongchitr A."/>
            <person name="Zhong N."/>
            <person name="Liu Z."/>
            <person name="Tsui S.K."/>
        </authorList>
    </citation>
    <scope>NUCLEOTIDE SEQUENCE [LARGE SCALE GENOMIC DNA]</scope>
    <source>
        <strain evidence="12">Derp</strain>
    </source>
</reference>
<feature type="domain" description="Xrn1 helical" evidence="11">
    <location>
        <begin position="307"/>
        <end position="770"/>
    </location>
</feature>
<feature type="compositionally biased region" description="Low complexity" evidence="9">
    <location>
        <begin position="840"/>
        <end position="922"/>
    </location>
</feature>
<keyword evidence="3 8" id="KW-0507">mRNA processing</keyword>
<dbReference type="PANTHER" id="PTHR12341:SF41">
    <property type="entry name" value="5'-3' EXORIBONUCLEASE 2"/>
    <property type="match status" value="1"/>
</dbReference>
<evidence type="ECO:0000313" key="12">
    <source>
        <dbReference type="EMBL" id="KAH9415460.1"/>
    </source>
</evidence>
<accession>A0ABQ8IYR9</accession>
<evidence type="ECO:0000256" key="9">
    <source>
        <dbReference type="SAM" id="MobiDB-lite"/>
    </source>
</evidence>
<comment type="similarity">
    <text evidence="2 8">Belongs to the 5'-3' exonuclease family. XRN2/RAT1 subfamily.</text>
</comment>
<dbReference type="PIRSF" id="PIRSF037239">
    <property type="entry name" value="Exonuclease_Xrn2"/>
    <property type="match status" value="1"/>
</dbReference>